<organism evidence="3 4">
    <name type="scientific">Pyrrhoderma noxium</name>
    <dbReference type="NCBI Taxonomy" id="2282107"/>
    <lineage>
        <taxon>Eukaryota</taxon>
        <taxon>Fungi</taxon>
        <taxon>Dikarya</taxon>
        <taxon>Basidiomycota</taxon>
        <taxon>Agaricomycotina</taxon>
        <taxon>Agaricomycetes</taxon>
        <taxon>Hymenochaetales</taxon>
        <taxon>Hymenochaetaceae</taxon>
        <taxon>Pyrrhoderma</taxon>
    </lineage>
</organism>
<dbReference type="InterPro" id="IPR052953">
    <property type="entry name" value="Ser-rich/MCO-related"/>
</dbReference>
<evidence type="ECO:0000313" key="3">
    <source>
        <dbReference type="EMBL" id="PAV23312.1"/>
    </source>
</evidence>
<reference evidence="3 4" key="1">
    <citation type="journal article" date="2017" name="Mol. Ecol.">
        <title>Comparative and population genomic landscape of Phellinus noxius: A hypervariable fungus causing root rot in trees.</title>
        <authorList>
            <person name="Chung C.L."/>
            <person name="Lee T.J."/>
            <person name="Akiba M."/>
            <person name="Lee H.H."/>
            <person name="Kuo T.H."/>
            <person name="Liu D."/>
            <person name="Ke H.M."/>
            <person name="Yokoi T."/>
            <person name="Roa M.B."/>
            <person name="Lu M.J."/>
            <person name="Chang Y.Y."/>
            <person name="Ann P.J."/>
            <person name="Tsai J.N."/>
            <person name="Chen C.Y."/>
            <person name="Tzean S.S."/>
            <person name="Ota Y."/>
            <person name="Hattori T."/>
            <person name="Sahashi N."/>
            <person name="Liou R.F."/>
            <person name="Kikuchi T."/>
            <person name="Tsai I.J."/>
        </authorList>
    </citation>
    <scope>NUCLEOTIDE SEQUENCE [LARGE SCALE GENOMIC DNA]</scope>
    <source>
        <strain evidence="3 4">FFPRI411160</strain>
    </source>
</reference>
<dbReference type="InParanoid" id="A0A286UUY7"/>
<dbReference type="STRING" id="2282107.A0A286UUY7"/>
<dbReference type="EMBL" id="NBII01000001">
    <property type="protein sequence ID" value="PAV23312.1"/>
    <property type="molecule type" value="Genomic_DNA"/>
</dbReference>
<comment type="caution">
    <text evidence="3">The sequence shown here is derived from an EMBL/GenBank/DDBJ whole genome shotgun (WGS) entry which is preliminary data.</text>
</comment>
<keyword evidence="1" id="KW-1133">Transmembrane helix</keyword>
<dbReference type="InterPro" id="IPR008972">
    <property type="entry name" value="Cupredoxin"/>
</dbReference>
<feature type="chain" id="PRO_5013749690" description="Cupredoxin" evidence="2">
    <location>
        <begin position="25"/>
        <end position="371"/>
    </location>
</feature>
<dbReference type="Proteomes" id="UP000217199">
    <property type="component" value="Unassembled WGS sequence"/>
</dbReference>
<evidence type="ECO:0000256" key="1">
    <source>
        <dbReference type="SAM" id="Phobius"/>
    </source>
</evidence>
<evidence type="ECO:0000313" key="4">
    <source>
        <dbReference type="Proteomes" id="UP000217199"/>
    </source>
</evidence>
<dbReference type="CDD" id="cd00920">
    <property type="entry name" value="Cupredoxin"/>
    <property type="match status" value="2"/>
</dbReference>
<accession>A0A286UUY7</accession>
<keyword evidence="2" id="KW-0732">Signal</keyword>
<evidence type="ECO:0000256" key="2">
    <source>
        <dbReference type="SAM" id="SignalP"/>
    </source>
</evidence>
<feature type="transmembrane region" description="Helical" evidence="1">
    <location>
        <begin position="350"/>
        <end position="370"/>
    </location>
</feature>
<dbReference type="PANTHER" id="PTHR34883:SF15">
    <property type="entry name" value="EXTRACELLULAR SERINE-RICH PROTEIN"/>
    <property type="match status" value="1"/>
</dbReference>
<keyword evidence="1" id="KW-0812">Transmembrane</keyword>
<dbReference type="PANTHER" id="PTHR34883">
    <property type="entry name" value="SERINE-RICH PROTEIN, PUTATIVE-RELATED-RELATED"/>
    <property type="match status" value="1"/>
</dbReference>
<feature type="signal peptide" evidence="2">
    <location>
        <begin position="1"/>
        <end position="24"/>
    </location>
</feature>
<protein>
    <recommendedName>
        <fullName evidence="5">Cupredoxin</fullName>
    </recommendedName>
</protein>
<dbReference type="SUPFAM" id="SSF49503">
    <property type="entry name" value="Cupredoxins"/>
    <property type="match status" value="2"/>
</dbReference>
<sequence length="371" mass="38623">MIPSRRITALAVGLVTAAFSPVRGTVFNVTVGGPGVLRYDPPFIQNAVANDQVVFIFKQKNHTATQSSFNDPCSPLSGGFDSGFKPVADSVSEDFPTVTVNVPDANPRWVYCRQANHCQQGMVFAINPTSEEQFLEFQQRANSTGTSTSTATSEAVSSTPSVVTVTATVTVSDGDVITTTYGSYPGSVQPTGATPQDHQVTVGGDGSLTFNPSNITAQPSDTITFQFAAKNHTATQSSFGNPCRPLGDTSTTGQVGFDSGFMPVSAGSSNLPEFTITVNDTAPIWVYCRQTGHCGQGMVFSVNAIESGQNNFAAFQARAKQINGTSTSTSSGSASSSTDTSGSSSGALSLYPISGLCGLAISLFLSLTVLF</sequence>
<gene>
    <name evidence="3" type="ORF">PNOK_0038000</name>
</gene>
<dbReference type="OrthoDB" id="1921208at2759"/>
<keyword evidence="4" id="KW-1185">Reference proteome</keyword>
<keyword evidence="1" id="KW-0472">Membrane</keyword>
<evidence type="ECO:0008006" key="5">
    <source>
        <dbReference type="Google" id="ProtNLM"/>
    </source>
</evidence>
<proteinExistence type="predicted"/>
<dbReference type="Gene3D" id="2.60.40.420">
    <property type="entry name" value="Cupredoxins - blue copper proteins"/>
    <property type="match status" value="2"/>
</dbReference>
<name>A0A286UUY7_9AGAM</name>
<dbReference type="AlphaFoldDB" id="A0A286UUY7"/>